<evidence type="ECO:0000256" key="1">
    <source>
        <dbReference type="SAM" id="SignalP"/>
    </source>
</evidence>
<evidence type="ECO:0000313" key="2">
    <source>
        <dbReference type="EMBL" id="CAH1265233.1"/>
    </source>
</evidence>
<protein>
    <submittedName>
        <fullName evidence="2">Hypp3140 protein</fullName>
    </submittedName>
</protein>
<dbReference type="OMA" id="GHAECAI"/>
<dbReference type="OrthoDB" id="9979891at2759"/>
<dbReference type="EMBL" id="OV696690">
    <property type="protein sequence ID" value="CAH1265233.1"/>
    <property type="molecule type" value="Genomic_DNA"/>
</dbReference>
<sequence length="195" mass="21958">MAFTLVLCVVFFLHVCSAQPQPQLPSTPCNASLLEWGHAECAIDPDCIYRLTPPRIDLENPPTNYKLLAADRELKKLQRLISQFKVTLIQSGVLDFQLFPLIKSTEISVKVARKSLSEAIGGNRKLEYTSDRTAKAVEETAEIEFQEMQGMVEDLLIWCNVCPKDENKDRVDDELGTLIYAEPSQWVSSVLDSLL</sequence>
<dbReference type="AlphaFoldDB" id="A0A8K0A0B9"/>
<feature type="chain" id="PRO_5035437937" evidence="1">
    <location>
        <begin position="19"/>
        <end position="195"/>
    </location>
</feature>
<dbReference type="Proteomes" id="UP000838412">
    <property type="component" value="Chromosome 5"/>
</dbReference>
<feature type="signal peptide" evidence="1">
    <location>
        <begin position="1"/>
        <end position="18"/>
    </location>
</feature>
<keyword evidence="3" id="KW-1185">Reference proteome</keyword>
<evidence type="ECO:0000313" key="3">
    <source>
        <dbReference type="Proteomes" id="UP000838412"/>
    </source>
</evidence>
<keyword evidence="1" id="KW-0732">Signal</keyword>
<organism evidence="2 3">
    <name type="scientific">Branchiostoma lanceolatum</name>
    <name type="common">Common lancelet</name>
    <name type="synonym">Amphioxus lanceolatum</name>
    <dbReference type="NCBI Taxonomy" id="7740"/>
    <lineage>
        <taxon>Eukaryota</taxon>
        <taxon>Metazoa</taxon>
        <taxon>Chordata</taxon>
        <taxon>Cephalochordata</taxon>
        <taxon>Leptocardii</taxon>
        <taxon>Amphioxiformes</taxon>
        <taxon>Branchiostomatidae</taxon>
        <taxon>Branchiostoma</taxon>
    </lineage>
</organism>
<reference evidence="2" key="1">
    <citation type="submission" date="2022-01" db="EMBL/GenBank/DDBJ databases">
        <authorList>
            <person name="Braso-Vives M."/>
        </authorList>
    </citation>
    <scope>NUCLEOTIDE SEQUENCE</scope>
</reference>
<gene>
    <name evidence="2" type="primary">Hypp3140</name>
    <name evidence="2" type="ORF">BLAG_LOCUS19286</name>
</gene>
<accession>A0A8K0A0B9</accession>
<name>A0A8K0A0B9_BRALA</name>
<proteinExistence type="predicted"/>